<name>A0ABV2TML6_9RHOO</name>
<feature type="transmembrane region" description="Helical" evidence="1">
    <location>
        <begin position="69"/>
        <end position="95"/>
    </location>
</feature>
<dbReference type="EMBL" id="JBEWZI010000013">
    <property type="protein sequence ID" value="MET7015157.1"/>
    <property type="molecule type" value="Genomic_DNA"/>
</dbReference>
<protein>
    <submittedName>
        <fullName evidence="2">Uncharacterized protein</fullName>
    </submittedName>
</protein>
<sequence length="138" mass="15399">MKTINSILNAGPSAWLTLTLLGAALAGANLPRFYEKKTAIGFFRLLLHCTGRFVFLATLVFFVGIQVTFVFIILGAAVAPAIFLLIIALIFIFSFSPMLNANKKIDQNNPLSDQDERDFVRREIAPETQDKKTFINNF</sequence>
<accession>A0ABV2TML6</accession>
<dbReference type="RefSeq" id="WP_354601617.1">
    <property type="nucleotide sequence ID" value="NZ_JBEWZI010000013.1"/>
</dbReference>
<reference evidence="2 3" key="1">
    <citation type="submission" date="2024-07" db="EMBL/GenBank/DDBJ databases">
        <title>Uliginosibacterium flavum JJ3220;KACC:17644.</title>
        <authorList>
            <person name="Kim M.K."/>
        </authorList>
    </citation>
    <scope>NUCLEOTIDE SEQUENCE [LARGE SCALE GENOMIC DNA]</scope>
    <source>
        <strain evidence="2 3">KACC:17644</strain>
    </source>
</reference>
<evidence type="ECO:0000256" key="1">
    <source>
        <dbReference type="SAM" id="Phobius"/>
    </source>
</evidence>
<feature type="transmembrane region" description="Helical" evidence="1">
    <location>
        <begin position="12"/>
        <end position="30"/>
    </location>
</feature>
<keyword evidence="1" id="KW-1133">Transmembrane helix</keyword>
<organism evidence="2 3">
    <name type="scientific">Uliginosibacterium flavum</name>
    <dbReference type="NCBI Taxonomy" id="1396831"/>
    <lineage>
        <taxon>Bacteria</taxon>
        <taxon>Pseudomonadati</taxon>
        <taxon>Pseudomonadota</taxon>
        <taxon>Betaproteobacteria</taxon>
        <taxon>Rhodocyclales</taxon>
        <taxon>Zoogloeaceae</taxon>
        <taxon>Uliginosibacterium</taxon>
    </lineage>
</organism>
<evidence type="ECO:0000313" key="2">
    <source>
        <dbReference type="EMBL" id="MET7015157.1"/>
    </source>
</evidence>
<keyword evidence="1" id="KW-0812">Transmembrane</keyword>
<dbReference type="Proteomes" id="UP001549691">
    <property type="component" value="Unassembled WGS sequence"/>
</dbReference>
<evidence type="ECO:0000313" key="3">
    <source>
        <dbReference type="Proteomes" id="UP001549691"/>
    </source>
</evidence>
<proteinExistence type="predicted"/>
<comment type="caution">
    <text evidence="2">The sequence shown here is derived from an EMBL/GenBank/DDBJ whole genome shotgun (WGS) entry which is preliminary data.</text>
</comment>
<keyword evidence="3" id="KW-1185">Reference proteome</keyword>
<feature type="transmembrane region" description="Helical" evidence="1">
    <location>
        <begin position="42"/>
        <end position="63"/>
    </location>
</feature>
<keyword evidence="1" id="KW-0472">Membrane</keyword>
<gene>
    <name evidence="2" type="ORF">ABXR19_13255</name>
</gene>